<dbReference type="PROSITE" id="PS50109">
    <property type="entry name" value="HIS_KIN"/>
    <property type="match status" value="1"/>
</dbReference>
<dbReference type="CDD" id="cd16917">
    <property type="entry name" value="HATPase_UhpB-NarQ-NarX-like"/>
    <property type="match status" value="1"/>
</dbReference>
<evidence type="ECO:0000256" key="6">
    <source>
        <dbReference type="ARBA" id="ARBA00022840"/>
    </source>
</evidence>
<dbReference type="PANTHER" id="PTHR24421">
    <property type="entry name" value="NITRATE/NITRITE SENSOR PROTEIN NARX-RELATED"/>
    <property type="match status" value="1"/>
</dbReference>
<dbReference type="AlphaFoldDB" id="C5D3Y6"/>
<gene>
    <name evidence="10" type="ordered locus">GWCH70_0188</name>
</gene>
<keyword evidence="3" id="KW-0808">Transferase</keyword>
<dbReference type="Pfam" id="PF02518">
    <property type="entry name" value="HATPase_c"/>
    <property type="match status" value="1"/>
</dbReference>
<evidence type="ECO:0000259" key="9">
    <source>
        <dbReference type="PROSITE" id="PS50109"/>
    </source>
</evidence>
<dbReference type="STRING" id="471223.GWCH70_0188"/>
<dbReference type="SMART" id="SM00387">
    <property type="entry name" value="HATPase_c"/>
    <property type="match status" value="1"/>
</dbReference>
<dbReference type="KEGG" id="gwc:GWCH70_0188"/>
<evidence type="ECO:0000256" key="1">
    <source>
        <dbReference type="ARBA" id="ARBA00000085"/>
    </source>
</evidence>
<evidence type="ECO:0000256" key="2">
    <source>
        <dbReference type="ARBA" id="ARBA00012438"/>
    </source>
</evidence>
<organism evidence="10">
    <name type="scientific">Geobacillus sp. (strain WCH70)</name>
    <dbReference type="NCBI Taxonomy" id="471223"/>
    <lineage>
        <taxon>Bacteria</taxon>
        <taxon>Bacillati</taxon>
        <taxon>Bacillota</taxon>
        <taxon>Bacilli</taxon>
        <taxon>Bacillales</taxon>
        <taxon>Anoxybacillaceae</taxon>
        <taxon>Geobacillus</taxon>
    </lineage>
</organism>
<dbReference type="PANTHER" id="PTHR24421:SF10">
    <property type="entry name" value="NITRATE_NITRITE SENSOR PROTEIN NARQ"/>
    <property type="match status" value="1"/>
</dbReference>
<sequence>MNKKIFPFVMLLISVFIICYILLKMYNEHFSFQHYFTIFIGMTFLFIGIYSYLQKPNSIVVQHFLALMFISGLAIALSTPSSWDIKPAKELEVIAVSFAPYILMKFFEHFPSSTKPTFFRQVRMITLLIAIFATLIYFLIGIRHDVIVSTIVRPCIVANMVLSLLSCIVIFYLHLQSNSDRIRNQMYLLIAGLILSFAPVVILSLIPDAFFSFSGVPFHYSLSSIIVFPMTLSYLLTKQEVVDFREIFRKISFQLLAVILSLVAFNLLLAMFYKFNLKSAVLINTLLVCTFVVYDLIHKGLEPLKMKKWDLKNQEIQKEKLLILQQLLNGKHLEYCAKLIADLIHKTIDVSGVCMIWNNDNIPMILHKTGVFLHFNDAELLTYVHQSCHPEKMNINGKNFFFYPMNMEDVTIGWVIIGEKTNATVFEKEEIKLIEKIRTDATELFSSSKSLQQIEKQLKETMKESQDYKQFHLLLINEQEEEKKKLSVFLHDEVLQNLILLFNKLELLSKNKEMDNGVFEDIKESLRNSIFEIREMCHELYPVIVEDLGLEKSLYSLKRKCQTNHNVIIEIDYNTNLRVIPASLSIQVFRMIKELVCNAIKHSSSKKVFVSVVETNNFLNIKVKDHGIGFKVPNRLSELSQNNHLGLITIQKRVNQLKGTLDIQSEPGAGTCVSITLPIDGDGTNENQSITSG</sequence>
<dbReference type="InterPro" id="IPR005467">
    <property type="entry name" value="His_kinase_dom"/>
</dbReference>
<keyword evidence="6" id="KW-0067">ATP-binding</keyword>
<evidence type="ECO:0000313" key="10">
    <source>
        <dbReference type="EMBL" id="ACS23120.1"/>
    </source>
</evidence>
<comment type="catalytic activity">
    <reaction evidence="1">
        <text>ATP + protein L-histidine = ADP + protein N-phospho-L-histidine.</text>
        <dbReference type="EC" id="2.7.13.3"/>
    </reaction>
</comment>
<dbReference type="OrthoDB" id="9768405at2"/>
<dbReference type="GO" id="GO:0000160">
    <property type="term" value="P:phosphorelay signal transduction system"/>
    <property type="evidence" value="ECO:0007669"/>
    <property type="project" value="UniProtKB-KW"/>
</dbReference>
<keyword evidence="8" id="KW-0472">Membrane</keyword>
<feature type="transmembrane region" description="Helical" evidence="8">
    <location>
        <begin position="6"/>
        <end position="23"/>
    </location>
</feature>
<dbReference type="SUPFAM" id="SSF55874">
    <property type="entry name" value="ATPase domain of HSP90 chaperone/DNA topoisomerase II/histidine kinase"/>
    <property type="match status" value="1"/>
</dbReference>
<protein>
    <recommendedName>
        <fullName evidence="2">histidine kinase</fullName>
        <ecNumber evidence="2">2.7.13.3</ecNumber>
    </recommendedName>
</protein>
<evidence type="ECO:0000256" key="7">
    <source>
        <dbReference type="ARBA" id="ARBA00023012"/>
    </source>
</evidence>
<keyword evidence="8" id="KW-1133">Transmembrane helix</keyword>
<keyword evidence="5 10" id="KW-0418">Kinase</keyword>
<reference evidence="10" key="1">
    <citation type="submission" date="2009-06" db="EMBL/GenBank/DDBJ databases">
        <title>Complete sequence of chromosome of Geopacillus sp. WCH70.</title>
        <authorList>
            <consortium name="US DOE Joint Genome Institute"/>
            <person name="Lucas S."/>
            <person name="Copeland A."/>
            <person name="Lapidus A."/>
            <person name="Glavina del Rio T."/>
            <person name="Dalin E."/>
            <person name="Tice H."/>
            <person name="Bruce D."/>
            <person name="Goodwin L."/>
            <person name="Pitluck S."/>
            <person name="Chertkov O."/>
            <person name="Brettin T."/>
            <person name="Detter J.C."/>
            <person name="Han C."/>
            <person name="Larimer F."/>
            <person name="Land M."/>
            <person name="Hauser L."/>
            <person name="Kyrpides N."/>
            <person name="Mikhailova N."/>
            <person name="Brumm P."/>
            <person name="Mead D.A."/>
            <person name="Richardson P."/>
        </authorList>
    </citation>
    <scope>NUCLEOTIDE SEQUENCE [LARGE SCALE GENOMIC DNA]</scope>
    <source>
        <strain evidence="10">WCH70</strain>
    </source>
</reference>
<dbReference type="HOGENOM" id="CLU_026557_0_0_9"/>
<dbReference type="InterPro" id="IPR036890">
    <property type="entry name" value="HATPase_C_sf"/>
</dbReference>
<feature type="transmembrane region" description="Helical" evidence="8">
    <location>
        <begin position="218"/>
        <end position="235"/>
    </location>
</feature>
<feature type="transmembrane region" description="Helical" evidence="8">
    <location>
        <begin position="156"/>
        <end position="175"/>
    </location>
</feature>
<accession>C5D3Y6</accession>
<name>C5D3Y6_GEOSW</name>
<dbReference type="InterPro" id="IPR003594">
    <property type="entry name" value="HATPase_dom"/>
</dbReference>
<dbReference type="eggNOG" id="COG4585">
    <property type="taxonomic scope" value="Bacteria"/>
</dbReference>
<dbReference type="Gene3D" id="3.30.565.10">
    <property type="entry name" value="Histidine kinase-like ATPase, C-terminal domain"/>
    <property type="match status" value="1"/>
</dbReference>
<dbReference type="EMBL" id="CP001638">
    <property type="protein sequence ID" value="ACS23120.1"/>
    <property type="molecule type" value="Genomic_DNA"/>
</dbReference>
<keyword evidence="4" id="KW-0547">Nucleotide-binding</keyword>
<dbReference type="GO" id="GO:0005524">
    <property type="term" value="F:ATP binding"/>
    <property type="evidence" value="ECO:0007669"/>
    <property type="project" value="UniProtKB-KW"/>
</dbReference>
<proteinExistence type="predicted"/>
<dbReference type="InterPro" id="IPR050482">
    <property type="entry name" value="Sensor_HK_TwoCompSys"/>
</dbReference>
<evidence type="ECO:0000256" key="4">
    <source>
        <dbReference type="ARBA" id="ARBA00022741"/>
    </source>
</evidence>
<dbReference type="GO" id="GO:0004673">
    <property type="term" value="F:protein histidine kinase activity"/>
    <property type="evidence" value="ECO:0007669"/>
    <property type="project" value="UniProtKB-EC"/>
</dbReference>
<feature type="transmembrane region" description="Helical" evidence="8">
    <location>
        <begin position="59"/>
        <end position="79"/>
    </location>
</feature>
<evidence type="ECO:0000256" key="8">
    <source>
        <dbReference type="SAM" id="Phobius"/>
    </source>
</evidence>
<feature type="transmembrane region" description="Helical" evidence="8">
    <location>
        <begin position="279"/>
        <end position="297"/>
    </location>
</feature>
<feature type="domain" description="Histidine kinase" evidence="9">
    <location>
        <begin position="489"/>
        <end position="681"/>
    </location>
</feature>
<evidence type="ECO:0000256" key="3">
    <source>
        <dbReference type="ARBA" id="ARBA00022679"/>
    </source>
</evidence>
<keyword evidence="8" id="KW-0812">Transmembrane</keyword>
<feature type="transmembrane region" description="Helical" evidence="8">
    <location>
        <begin position="187"/>
        <end position="206"/>
    </location>
</feature>
<feature type="transmembrane region" description="Helical" evidence="8">
    <location>
        <begin position="255"/>
        <end position="273"/>
    </location>
</feature>
<dbReference type="EC" id="2.7.13.3" evidence="2"/>
<feature type="transmembrane region" description="Helical" evidence="8">
    <location>
        <begin position="125"/>
        <end position="144"/>
    </location>
</feature>
<evidence type="ECO:0000256" key="5">
    <source>
        <dbReference type="ARBA" id="ARBA00022777"/>
    </source>
</evidence>
<feature type="transmembrane region" description="Helical" evidence="8">
    <location>
        <begin position="35"/>
        <end position="53"/>
    </location>
</feature>
<keyword evidence="7" id="KW-0902">Two-component regulatory system</keyword>